<dbReference type="Pfam" id="PF13602">
    <property type="entry name" value="ADH_zinc_N_2"/>
    <property type="match status" value="1"/>
</dbReference>
<dbReference type="InterPro" id="IPR002364">
    <property type="entry name" value="Quin_OxRdtase/zeta-crystal_CS"/>
</dbReference>
<accession>A0ABV9EQ92</accession>
<dbReference type="CDD" id="cd08267">
    <property type="entry name" value="MDR1"/>
    <property type="match status" value="1"/>
</dbReference>
<reference evidence="3" key="1">
    <citation type="journal article" date="2019" name="Int. J. Syst. Evol. Microbiol.">
        <title>The Global Catalogue of Microorganisms (GCM) 10K type strain sequencing project: providing services to taxonomists for standard genome sequencing and annotation.</title>
        <authorList>
            <consortium name="The Broad Institute Genomics Platform"/>
            <consortium name="The Broad Institute Genome Sequencing Center for Infectious Disease"/>
            <person name="Wu L."/>
            <person name="Ma J."/>
        </authorList>
    </citation>
    <scope>NUCLEOTIDE SEQUENCE [LARGE SCALE GENOMIC DNA]</scope>
    <source>
        <strain evidence="3">CCUG 49560</strain>
    </source>
</reference>
<dbReference type="RefSeq" id="WP_262848556.1">
    <property type="nucleotide sequence ID" value="NZ_JANZYP010000075.1"/>
</dbReference>
<dbReference type="SUPFAM" id="SSF51735">
    <property type="entry name" value="NAD(P)-binding Rossmann-fold domains"/>
    <property type="match status" value="1"/>
</dbReference>
<dbReference type="InterPro" id="IPR036291">
    <property type="entry name" value="NAD(P)-bd_dom_sf"/>
</dbReference>
<evidence type="ECO:0000313" key="3">
    <source>
        <dbReference type="Proteomes" id="UP001595891"/>
    </source>
</evidence>
<dbReference type="InterPro" id="IPR050700">
    <property type="entry name" value="YIM1/Zinc_Alcohol_DH_Fams"/>
</dbReference>
<evidence type="ECO:0000313" key="2">
    <source>
        <dbReference type="EMBL" id="MFC4590890.1"/>
    </source>
</evidence>
<dbReference type="InterPro" id="IPR011032">
    <property type="entry name" value="GroES-like_sf"/>
</dbReference>
<dbReference type="InterPro" id="IPR013154">
    <property type="entry name" value="ADH-like_N"/>
</dbReference>
<dbReference type="InterPro" id="IPR020843">
    <property type="entry name" value="ER"/>
</dbReference>
<dbReference type="Gene3D" id="3.40.50.720">
    <property type="entry name" value="NAD(P)-binding Rossmann-like Domain"/>
    <property type="match status" value="1"/>
</dbReference>
<dbReference type="Gene3D" id="3.90.180.10">
    <property type="entry name" value="Medium-chain alcohol dehydrogenases, catalytic domain"/>
    <property type="match status" value="1"/>
</dbReference>
<sequence>MKAIIQAGYGSPDELELTDVDKPVAKDGELLIRVHAASVNHGDQVILSGVPYVSRLAFGLPRPKYRIRGRDFAGTVESVGANVRRFRAGDEVYAEIETGTFAEYACVPEDVPEQKPANLTFEQAATMPVAAATALQALRDHGRVRPGQRVLVNGASGGVGTFAVQVARSFGAEVTGVCGTRNVDLVRSLGAAEVIDYTKEDFTRSGRHWDVILDLAGNHSLADLRRALTPRGTLVLSSATGGRWFGPLGRLVRARVLSPFVRQNVRTFMTRTNPKDLAELRRLAESGEITPAIDRTYPLSEVPEAMRYFGEGHARAKIVITI</sequence>
<dbReference type="PANTHER" id="PTHR11695:SF648">
    <property type="entry name" value="ZINC-BINDING OXIDOREDUCTASE"/>
    <property type="match status" value="1"/>
</dbReference>
<dbReference type="Pfam" id="PF08240">
    <property type="entry name" value="ADH_N"/>
    <property type="match status" value="1"/>
</dbReference>
<dbReference type="PANTHER" id="PTHR11695">
    <property type="entry name" value="ALCOHOL DEHYDROGENASE RELATED"/>
    <property type="match status" value="1"/>
</dbReference>
<organism evidence="2 3">
    <name type="scientific">Sphaerisporangium corydalis</name>
    <dbReference type="NCBI Taxonomy" id="1441875"/>
    <lineage>
        <taxon>Bacteria</taxon>
        <taxon>Bacillati</taxon>
        <taxon>Actinomycetota</taxon>
        <taxon>Actinomycetes</taxon>
        <taxon>Streptosporangiales</taxon>
        <taxon>Streptosporangiaceae</taxon>
        <taxon>Sphaerisporangium</taxon>
    </lineage>
</organism>
<name>A0ABV9EQ92_9ACTN</name>
<dbReference type="Proteomes" id="UP001595891">
    <property type="component" value="Unassembled WGS sequence"/>
</dbReference>
<gene>
    <name evidence="2" type="ORF">ACFO8L_32675</name>
</gene>
<feature type="domain" description="Enoyl reductase (ER)" evidence="1">
    <location>
        <begin position="10"/>
        <end position="320"/>
    </location>
</feature>
<evidence type="ECO:0000259" key="1">
    <source>
        <dbReference type="SMART" id="SM00829"/>
    </source>
</evidence>
<dbReference type="SUPFAM" id="SSF50129">
    <property type="entry name" value="GroES-like"/>
    <property type="match status" value="1"/>
</dbReference>
<dbReference type="SMART" id="SM00829">
    <property type="entry name" value="PKS_ER"/>
    <property type="match status" value="1"/>
</dbReference>
<dbReference type="PROSITE" id="PS01162">
    <property type="entry name" value="QOR_ZETA_CRYSTAL"/>
    <property type="match status" value="1"/>
</dbReference>
<comment type="caution">
    <text evidence="2">The sequence shown here is derived from an EMBL/GenBank/DDBJ whole genome shotgun (WGS) entry which is preliminary data.</text>
</comment>
<keyword evidence="3" id="KW-1185">Reference proteome</keyword>
<proteinExistence type="predicted"/>
<dbReference type="EMBL" id="JBHSFN010000027">
    <property type="protein sequence ID" value="MFC4590890.1"/>
    <property type="molecule type" value="Genomic_DNA"/>
</dbReference>
<protein>
    <submittedName>
        <fullName evidence="2">NAD(P)-dependent alcohol dehydrogenase</fullName>
    </submittedName>
</protein>